<name>A0A218V5U3_9PASE</name>
<organism evidence="1 2">
    <name type="scientific">Lonchura striata</name>
    <name type="common">white-rumped munia</name>
    <dbReference type="NCBI Taxonomy" id="40157"/>
    <lineage>
        <taxon>Eukaryota</taxon>
        <taxon>Metazoa</taxon>
        <taxon>Chordata</taxon>
        <taxon>Craniata</taxon>
        <taxon>Vertebrata</taxon>
        <taxon>Euteleostomi</taxon>
        <taxon>Archelosauria</taxon>
        <taxon>Archosauria</taxon>
        <taxon>Dinosauria</taxon>
        <taxon>Saurischia</taxon>
        <taxon>Theropoda</taxon>
        <taxon>Coelurosauria</taxon>
        <taxon>Aves</taxon>
        <taxon>Neognathae</taxon>
        <taxon>Neoaves</taxon>
        <taxon>Telluraves</taxon>
        <taxon>Australaves</taxon>
        <taxon>Passeriformes</taxon>
        <taxon>Passeroidea</taxon>
        <taxon>Estrildidae</taxon>
        <taxon>Estrildinae</taxon>
        <taxon>Lonchura</taxon>
    </lineage>
</organism>
<dbReference type="AlphaFoldDB" id="A0A218V5U3"/>
<dbReference type="EMBL" id="MUZQ01000044">
    <property type="protein sequence ID" value="OWK61279.1"/>
    <property type="molecule type" value="Genomic_DNA"/>
</dbReference>
<keyword evidence="2" id="KW-1185">Reference proteome</keyword>
<accession>A0A218V5U3</accession>
<reference evidence="1 2" key="1">
    <citation type="submission" date="2017-05" db="EMBL/GenBank/DDBJ databases">
        <title>Genome of assembly of the Bengalese finch, Lonchura striata domestica.</title>
        <authorList>
            <person name="Colquitt B.M."/>
            <person name="Brainard M.S."/>
        </authorList>
    </citation>
    <scope>NUCLEOTIDE SEQUENCE [LARGE SCALE GENOMIC DNA]</scope>
    <source>
        <strain evidence="1">White83orange57</strain>
    </source>
</reference>
<protein>
    <submittedName>
        <fullName evidence="1">Uncharacterized protein</fullName>
    </submittedName>
</protein>
<comment type="caution">
    <text evidence="1">The sequence shown here is derived from an EMBL/GenBank/DDBJ whole genome shotgun (WGS) entry which is preliminary data.</text>
</comment>
<evidence type="ECO:0000313" key="1">
    <source>
        <dbReference type="EMBL" id="OWK61279.1"/>
    </source>
</evidence>
<sequence>MGYMQGLPRITETRMEPRKGSTVCVYSPAPSHPTPSFKKWQVF</sequence>
<dbReference type="Proteomes" id="UP000197619">
    <property type="component" value="Unassembled WGS sequence"/>
</dbReference>
<gene>
    <name evidence="1" type="ORF">RLOC_00005429</name>
</gene>
<evidence type="ECO:0000313" key="2">
    <source>
        <dbReference type="Proteomes" id="UP000197619"/>
    </source>
</evidence>
<proteinExistence type="predicted"/>